<protein>
    <submittedName>
        <fullName evidence="2">Conserved domain protein</fullName>
    </submittedName>
</protein>
<evidence type="ECO:0000313" key="3">
    <source>
        <dbReference type="Proteomes" id="UP000002402"/>
    </source>
</evidence>
<dbReference type="EMBL" id="CP000113">
    <property type="protein sequence ID" value="ABF86012.1"/>
    <property type="molecule type" value="Genomic_DNA"/>
</dbReference>
<feature type="domain" description="DUF4398" evidence="1">
    <location>
        <begin position="81"/>
        <end position="154"/>
    </location>
</feature>
<organism evidence="2 3">
    <name type="scientific">Myxococcus xanthus (strain DK1622)</name>
    <dbReference type="NCBI Taxonomy" id="246197"/>
    <lineage>
        <taxon>Bacteria</taxon>
        <taxon>Pseudomonadati</taxon>
        <taxon>Myxococcota</taxon>
        <taxon>Myxococcia</taxon>
        <taxon>Myxococcales</taxon>
        <taxon>Cystobacterineae</taxon>
        <taxon>Myxococcaceae</taxon>
        <taxon>Myxococcus</taxon>
    </lineage>
</organism>
<dbReference type="Gene3D" id="1.20.1270.390">
    <property type="match status" value="1"/>
</dbReference>
<dbReference type="Pfam" id="PF14346">
    <property type="entry name" value="DUF4398"/>
    <property type="match status" value="1"/>
</dbReference>
<dbReference type="KEGG" id="mxa:MXAN_0334"/>
<sequence>MRPEGACKAARPPFGQPCHGRIAGLSPRAHLYVWARHDACPRPRAAGGETMRLKLAAMLLGLTMVGCAGRQVLPAPNEHRVQAEASLRSAEGAGAARVPEAALHLEFARQQIADAERLWVEGEQEAAELRFMQAEADAELAQALARAVPLERESRRLAAQAESLRRGQP</sequence>
<proteinExistence type="predicted"/>
<evidence type="ECO:0000259" key="1">
    <source>
        <dbReference type="Pfam" id="PF14346"/>
    </source>
</evidence>
<dbReference type="HOGENOM" id="CLU_134374_0_0_7"/>
<keyword evidence="3" id="KW-1185">Reference proteome</keyword>
<accession>Q1DFG5</accession>
<gene>
    <name evidence="2" type="ordered locus">MXAN_0334</name>
</gene>
<dbReference type="AlphaFoldDB" id="Q1DFG5"/>
<name>Q1DFG5_MYXXD</name>
<reference evidence="2 3" key="1">
    <citation type="journal article" date="2006" name="Proc. Natl. Acad. Sci. U.S.A.">
        <title>Evolution of sensory complexity recorded in a myxobacterial genome.</title>
        <authorList>
            <person name="Goldman B.S."/>
            <person name="Nierman W.C."/>
            <person name="Kaiser D."/>
            <person name="Slater S.C."/>
            <person name="Durkin A.S."/>
            <person name="Eisen J.A."/>
            <person name="Ronning C.M."/>
            <person name="Barbazuk W.B."/>
            <person name="Blanchard M."/>
            <person name="Field C."/>
            <person name="Halling C."/>
            <person name="Hinkle G."/>
            <person name="Iartchuk O."/>
            <person name="Kim H.S."/>
            <person name="Mackenzie C."/>
            <person name="Madupu R."/>
            <person name="Miller N."/>
            <person name="Shvartsbeyn A."/>
            <person name="Sullivan S.A."/>
            <person name="Vaudin M."/>
            <person name="Wiegand R."/>
            <person name="Kaplan H.B."/>
        </authorList>
    </citation>
    <scope>NUCLEOTIDE SEQUENCE [LARGE SCALE GENOMIC DNA]</scope>
    <source>
        <strain evidence="3">DK1622</strain>
    </source>
</reference>
<dbReference type="InterPro" id="IPR025511">
    <property type="entry name" value="DUF4398"/>
</dbReference>
<evidence type="ECO:0000313" key="2">
    <source>
        <dbReference type="EMBL" id="ABF86012.1"/>
    </source>
</evidence>
<dbReference type="eggNOG" id="ENOG50314WB">
    <property type="taxonomic scope" value="Bacteria"/>
</dbReference>
<dbReference type="STRING" id="246197.MXAN_0334"/>
<dbReference type="Proteomes" id="UP000002402">
    <property type="component" value="Chromosome"/>
</dbReference>
<dbReference type="EnsemblBacteria" id="ABF86012">
    <property type="protein sequence ID" value="ABF86012"/>
    <property type="gene ID" value="MXAN_0334"/>
</dbReference>